<reference evidence="2 3" key="1">
    <citation type="journal article" date="2003" name="Mol. Microbiol.">
        <title>Genome-based analysis of virulence genes in a non-biofilm-forming Staphylococcus epidermidis strain (ATCC 12228).</title>
        <authorList>
            <person name="Zhang Y.Q."/>
            <person name="Ren S.X."/>
            <person name="Li H.L."/>
            <person name="Wang Y.X."/>
            <person name="Fu G."/>
            <person name="Yang J."/>
            <person name="Qin Z.Q."/>
            <person name="Miao Y.G."/>
            <person name="Wang W.Y."/>
            <person name="Chen R.S."/>
            <person name="Shen Y."/>
            <person name="Chen Z."/>
            <person name="Yuan Z.H."/>
            <person name="Zhao G.P."/>
            <person name="Qu D."/>
            <person name="Danchin A."/>
            <person name="Wen Y.M."/>
        </authorList>
    </citation>
    <scope>NUCLEOTIDE SEQUENCE [LARGE SCALE GENOMIC DNA]</scope>
    <source>
        <strain evidence="3">ATCC 12228 / FDA PCI 1200</strain>
    </source>
</reference>
<dbReference type="Pfam" id="PF01638">
    <property type="entry name" value="HxlR"/>
    <property type="match status" value="1"/>
</dbReference>
<evidence type="ECO:0000313" key="3">
    <source>
        <dbReference type="Proteomes" id="UP000001411"/>
    </source>
</evidence>
<dbReference type="OrthoDB" id="370168at2"/>
<evidence type="ECO:0000259" key="1">
    <source>
        <dbReference type="Pfam" id="PF01638"/>
    </source>
</evidence>
<dbReference type="KEGG" id="sep:SE_0708"/>
<dbReference type="Proteomes" id="UP000001411">
    <property type="component" value="Chromosome"/>
</dbReference>
<dbReference type="GeneID" id="89764623"/>
<feature type="domain" description="HTH hxlR-type" evidence="1">
    <location>
        <begin position="1"/>
        <end position="27"/>
    </location>
</feature>
<dbReference type="HOGENOM" id="CLU_3383936_0_0_9"/>
<sequence>MLIRQLRELEHDEIIERIVNSVVPQKLSISKRT</sequence>
<proteinExistence type="predicted"/>
<organism evidence="2 3">
    <name type="scientific">Staphylococcus epidermidis (strain ATCC 12228 / FDA PCI 1200)</name>
    <dbReference type="NCBI Taxonomy" id="176280"/>
    <lineage>
        <taxon>Bacteria</taxon>
        <taxon>Bacillati</taxon>
        <taxon>Bacillota</taxon>
        <taxon>Bacilli</taxon>
        <taxon>Bacillales</taxon>
        <taxon>Staphylococcaceae</taxon>
        <taxon>Staphylococcus</taxon>
    </lineage>
</organism>
<dbReference type="AlphaFoldDB" id="A0A0H2VHY4"/>
<protein>
    <recommendedName>
        <fullName evidence="1">HTH hxlR-type domain-containing protein</fullName>
    </recommendedName>
</protein>
<accession>A0A0H2VHY4</accession>
<dbReference type="InterPro" id="IPR002577">
    <property type="entry name" value="HTH_HxlR"/>
</dbReference>
<evidence type="ECO:0000313" key="2">
    <source>
        <dbReference type="EMBL" id="AAO04305.1"/>
    </source>
</evidence>
<dbReference type="RefSeq" id="WP_002494359.1">
    <property type="nucleotide sequence ID" value="NC_004461.1"/>
</dbReference>
<gene>
    <name evidence="2" type="ordered locus">SE_0708</name>
</gene>
<name>A0A0H2VHY4_STAES</name>
<dbReference type="EMBL" id="AE015929">
    <property type="protein sequence ID" value="AAO04305.1"/>
    <property type="molecule type" value="Genomic_DNA"/>
</dbReference>